<accession>A0A3E2CAV3</accession>
<organism evidence="2 3">
    <name type="scientific">Gardnerella vaginalis</name>
    <dbReference type="NCBI Taxonomy" id="2702"/>
    <lineage>
        <taxon>Bacteria</taxon>
        <taxon>Bacillati</taxon>
        <taxon>Actinomycetota</taxon>
        <taxon>Actinomycetes</taxon>
        <taxon>Bifidobacteriales</taxon>
        <taxon>Bifidobacteriaceae</taxon>
        <taxon>Gardnerella</taxon>
    </lineage>
</organism>
<evidence type="ECO:0000313" key="3">
    <source>
        <dbReference type="Proteomes" id="UP000258379"/>
    </source>
</evidence>
<feature type="non-terminal residue" evidence="2">
    <location>
        <position position="1"/>
    </location>
</feature>
<gene>
    <name evidence="2" type="ORF">CG405_03910</name>
</gene>
<dbReference type="Proteomes" id="UP000258379">
    <property type="component" value="Unassembled WGS sequence"/>
</dbReference>
<evidence type="ECO:0000256" key="1">
    <source>
        <dbReference type="SAM" id="Phobius"/>
    </source>
</evidence>
<evidence type="ECO:0000313" key="2">
    <source>
        <dbReference type="EMBL" id="RFT28934.1"/>
    </source>
</evidence>
<keyword evidence="1" id="KW-0472">Membrane</keyword>
<sequence>ILSFYSNLFAYELITLVAFLVHMLKQVVACVIFWRLLSFYSFGKHLPVIFSAFATAVKARK</sequence>
<comment type="caution">
    <text evidence="2">The sequence shown here is derived from an EMBL/GenBank/DDBJ whole genome shotgun (WGS) entry which is preliminary data.</text>
</comment>
<protein>
    <submittedName>
        <fullName evidence="2">Uncharacterized protein</fullName>
    </submittedName>
</protein>
<proteinExistence type="predicted"/>
<dbReference type="EMBL" id="NNRU01000003">
    <property type="protein sequence ID" value="RFT28934.1"/>
    <property type="molecule type" value="Genomic_DNA"/>
</dbReference>
<reference evidence="2 3" key="1">
    <citation type="submission" date="2017-07" db="EMBL/GenBank/DDBJ databases">
        <title>A comparative genomics approach to explaining the enigmatic role of Gardnerella vaginalis in the vaginal microbiome.</title>
        <authorList>
            <person name="Vancuren S.J."/>
            <person name="Hill J.E."/>
        </authorList>
    </citation>
    <scope>NUCLEOTIDE SEQUENCE [LARGE SCALE GENOMIC DNA]</scope>
    <source>
        <strain evidence="2 3">WP023</strain>
    </source>
</reference>
<name>A0A3E2CAV3_GARVA</name>
<feature type="transmembrane region" description="Helical" evidence="1">
    <location>
        <begin position="13"/>
        <end position="37"/>
    </location>
</feature>
<keyword evidence="1" id="KW-1133">Transmembrane helix</keyword>
<dbReference type="AlphaFoldDB" id="A0A3E2CAV3"/>
<keyword evidence="1" id="KW-0812">Transmembrane</keyword>